<organism evidence="2">
    <name type="scientific">Oryza sativa</name>
    <name type="common">Rice</name>
    <dbReference type="NCBI Taxonomy" id="4530"/>
    <lineage>
        <taxon>Eukaryota</taxon>
        <taxon>Viridiplantae</taxon>
        <taxon>Streptophyta</taxon>
        <taxon>Embryophyta</taxon>
        <taxon>Tracheophyta</taxon>
        <taxon>Spermatophyta</taxon>
        <taxon>Magnoliopsida</taxon>
        <taxon>Liliopsida</taxon>
        <taxon>Poales</taxon>
        <taxon>Poaceae</taxon>
        <taxon>BOP clade</taxon>
        <taxon>Oryzoideae</taxon>
        <taxon>Oryzeae</taxon>
        <taxon>Oryzinae</taxon>
        <taxon>Oryza</taxon>
    </lineage>
</organism>
<reference evidence="2" key="1">
    <citation type="journal article" date="2002" name="Nature">
        <title>Sequence and analysis of rice chromosome 4.</title>
        <authorList>
            <person name="Feng Q."/>
            <person name="Zhang Y."/>
            <person name="Hao P."/>
            <person name="Wang S."/>
            <person name="Fu G."/>
            <person name="Huang Y."/>
            <person name="Li Y."/>
            <person name="Zhu J."/>
            <person name="Liu Y."/>
            <person name="Hu X."/>
            <person name="Jia P."/>
            <person name="Zhang Y."/>
            <person name="Zhao Q."/>
            <person name="Ying K."/>
            <person name="Yu S."/>
            <person name="Tang Y."/>
            <person name="Weng Q."/>
            <person name="Zhang L."/>
            <person name="Lu Y."/>
            <person name="Mu J."/>
            <person name="Lu Y."/>
            <person name="Zhang L.S."/>
            <person name="Yu Z."/>
            <person name="Fan D."/>
            <person name="Liu X."/>
            <person name="Lu T."/>
            <person name="Li C."/>
            <person name="Wu Y."/>
            <person name="Sun T."/>
            <person name="Lei H."/>
            <person name="Li T."/>
            <person name="Hu H."/>
            <person name="Guan J."/>
            <person name="Wu M."/>
            <person name="Zhang R."/>
            <person name="Zhou B."/>
            <person name="Chen Z."/>
            <person name="Chen L."/>
            <person name="Jin Z."/>
            <person name="Wang R."/>
            <person name="Yin H."/>
            <person name="Cai Z."/>
            <person name="Ren S."/>
            <person name="Lv G."/>
            <person name="Gu W."/>
            <person name="Zhu G."/>
            <person name="Tu Y."/>
            <person name="Jia J."/>
            <person name="Zhang Y."/>
            <person name="Chen J."/>
            <person name="Kang H."/>
            <person name="Chen X."/>
            <person name="Shao C."/>
            <person name="Sun Y."/>
            <person name="Hu Q."/>
            <person name="Zhang X."/>
            <person name="Zhang W."/>
            <person name="Wang L."/>
            <person name="Ding C."/>
            <person name="Sheng H."/>
            <person name="Gu J."/>
            <person name="Chen S."/>
            <person name="Ni L."/>
            <person name="Zhu F."/>
            <person name="Chen W."/>
            <person name="Lan L."/>
            <person name="Lai Y."/>
            <person name="Cheng Z."/>
            <person name="Gu M."/>
            <person name="Jiang J."/>
            <person name="Li J."/>
            <person name="Hong G."/>
            <person name="Xue Y."/>
            <person name="Han B."/>
        </authorList>
    </citation>
    <scope>NUCLEOTIDE SEQUENCE</scope>
</reference>
<sequence>MADERRGGGVGRRRRRSGKGGSGAGVDRHLLRKGGDGIDQGRTGAAPASGWASSVGEGRGLRRHQVGRRRLGKGGGGADGGHPMRPMADARPMKSRLARRRRRGKEYRTVFS</sequence>
<feature type="region of interest" description="Disordered" evidence="1">
    <location>
        <begin position="1"/>
        <end position="112"/>
    </location>
</feature>
<evidence type="ECO:0000256" key="1">
    <source>
        <dbReference type="SAM" id="MobiDB-lite"/>
    </source>
</evidence>
<protein>
    <submittedName>
        <fullName evidence="3">H0303G06.21 protein</fullName>
    </submittedName>
    <submittedName>
        <fullName evidence="2">H0323C08.8 protein</fullName>
    </submittedName>
</protein>
<name>Q25A40_ORYSA</name>
<feature type="compositionally biased region" description="Basic and acidic residues" evidence="1">
    <location>
        <begin position="26"/>
        <end position="36"/>
    </location>
</feature>
<reference evidence="2" key="2">
    <citation type="submission" date="2002-05" db="EMBL/GenBank/DDBJ databases">
        <title>Chromosome-wide comparison between domesticated rice subspecies indica and japonica.</title>
        <authorList>
            <person name="Han B."/>
        </authorList>
    </citation>
    <scope>NUCLEOTIDE SEQUENCE</scope>
</reference>
<dbReference type="AlphaFoldDB" id="Q25A40"/>
<feature type="compositionally biased region" description="Basic residues" evidence="1">
    <location>
        <begin position="93"/>
        <end position="105"/>
    </location>
</feature>
<dbReference type="EMBL" id="AL732334">
    <property type="protein sequence ID" value="CAJ86216.1"/>
    <property type="molecule type" value="Genomic_DNA"/>
</dbReference>
<accession>Q25A40</accession>
<evidence type="ECO:0000313" key="3">
    <source>
        <dbReference type="EMBL" id="CAJ86432.1"/>
    </source>
</evidence>
<evidence type="ECO:0000313" key="2">
    <source>
        <dbReference type="EMBL" id="CAJ86216.1"/>
    </source>
</evidence>
<proteinExistence type="predicted"/>
<gene>
    <name evidence="2" type="primary">H0323C08.8</name>
    <name evidence="3" type="synonym">H0303G06.21</name>
</gene>
<feature type="compositionally biased region" description="Basic residues" evidence="1">
    <location>
        <begin position="61"/>
        <end position="72"/>
    </location>
</feature>
<dbReference type="EMBL" id="CT827959">
    <property type="protein sequence ID" value="CAJ86432.1"/>
    <property type="molecule type" value="Genomic_DNA"/>
</dbReference>